<evidence type="ECO:0000313" key="6">
    <source>
        <dbReference type="EMBL" id="CDW83570.1"/>
    </source>
</evidence>
<dbReference type="Gene3D" id="3.40.630.30">
    <property type="match status" value="1"/>
</dbReference>
<evidence type="ECO:0000259" key="5">
    <source>
        <dbReference type="PROSITE" id="PS51730"/>
    </source>
</evidence>
<name>A0A078AMG1_STYLE</name>
<dbReference type="GO" id="GO:0005874">
    <property type="term" value="C:microtubule"/>
    <property type="evidence" value="ECO:0007669"/>
    <property type="project" value="InterPro"/>
</dbReference>
<dbReference type="GO" id="GO:0070507">
    <property type="term" value="P:regulation of microtubule cytoskeleton organization"/>
    <property type="evidence" value="ECO:0007669"/>
    <property type="project" value="UniProtKB-UniRule"/>
</dbReference>
<dbReference type="EMBL" id="CCKQ01011969">
    <property type="protein sequence ID" value="CDW83570.1"/>
    <property type="molecule type" value="Genomic_DNA"/>
</dbReference>
<evidence type="ECO:0000256" key="1">
    <source>
        <dbReference type="ARBA" id="ARBA00022679"/>
    </source>
</evidence>
<reference evidence="6 7" key="1">
    <citation type="submission" date="2014-06" db="EMBL/GenBank/DDBJ databases">
        <authorList>
            <person name="Swart Estienne"/>
        </authorList>
    </citation>
    <scope>NUCLEOTIDE SEQUENCE [LARGE SCALE GENOMIC DNA]</scope>
    <source>
        <strain evidence="6 7">130c</strain>
    </source>
</reference>
<evidence type="ECO:0000256" key="4">
    <source>
        <dbReference type="SAM" id="MobiDB-lite"/>
    </source>
</evidence>
<evidence type="ECO:0000313" key="7">
    <source>
        <dbReference type="Proteomes" id="UP000039865"/>
    </source>
</evidence>
<comment type="catalytic activity">
    <reaction evidence="3">
        <text>L-lysyl-[alpha-tubulin] + acetyl-CoA = N(6)-acetyl-L-lysyl-[alpha-tubulin] + CoA + H(+)</text>
        <dbReference type="Rhea" id="RHEA:15277"/>
        <dbReference type="Rhea" id="RHEA-COMP:11278"/>
        <dbReference type="Rhea" id="RHEA-COMP:11279"/>
        <dbReference type="ChEBI" id="CHEBI:15378"/>
        <dbReference type="ChEBI" id="CHEBI:29969"/>
        <dbReference type="ChEBI" id="CHEBI:57287"/>
        <dbReference type="ChEBI" id="CHEBI:57288"/>
        <dbReference type="ChEBI" id="CHEBI:61930"/>
        <dbReference type="EC" id="2.3.1.108"/>
    </reaction>
</comment>
<sequence>MKPQQALNSQLSQVIDSMGAASGKAQALPQPITTLGKVAANGHRVYVKISGNTCIGFIKVGTKKLFVRNRSGAIIEMAPLSVLDFYVHESVQRGGHGKDLFEKMLSSENVEPRKLAYDRPSNKYRAFLAKYYNLRNYVPQNNNYVVFDDYFEDRSGPQASPISQVQLKNDLHQRQSSQSTIQKHGYNQPQQLHTMTNFSNTGSLVSSSSSGRMFSNLGRDLMNTNTHDSRFHTAFGPQGFHSSFQGRNSPLQTVNEVPTKNGSILNHLGDQGYSPFKAFQNKQQSTVGILQSSQMEAQQSQQHNPIVQKHSSLPPRNQSNSNSNQYLNSFYAEMPKSNLQITSVTNWNKPGQQGLMHENTFSPLGGTYNKTLFNPMSGGQITMQSNFNINRQF</sequence>
<keyword evidence="7" id="KW-1185">Reference proteome</keyword>
<evidence type="ECO:0000256" key="3">
    <source>
        <dbReference type="HAMAP-Rule" id="MF_03130"/>
    </source>
</evidence>
<accession>A0A078AMG1</accession>
<comment type="caution">
    <text evidence="3">Lacks conserved residue(s) required for the propagation of feature annotation.</text>
</comment>
<dbReference type="AlphaFoldDB" id="A0A078AMG1"/>
<dbReference type="EC" id="2.3.1.108" evidence="3"/>
<feature type="region of interest" description="Disordered" evidence="4">
    <location>
        <begin position="291"/>
        <end position="324"/>
    </location>
</feature>
<comment type="function">
    <text evidence="3">Specifically acetylates 'Lys-40' in alpha-tubulin on the lumenal side of microtubules. Promotes microtubule destabilization and accelerates microtubule dynamics; this activity may be independent of acetylation activity. Acetylates alpha-tubulin with a slow enzymatic rate, due to a catalytic site that is not optimized for acetyl transfer. Enters the microtubule through each end and diffuses quickly throughout the lumen of microtubules. Acetylates only long/old microtubules because of its slow acetylation rate since it does not have time to act on dynamically unstable microtubules before the enzyme is released.</text>
</comment>
<gene>
    <name evidence="6" type="primary">Contig5473.g5847</name>
    <name evidence="6" type="ORF">STYLEM_12618</name>
</gene>
<dbReference type="InterPro" id="IPR038746">
    <property type="entry name" value="Atat"/>
</dbReference>
<dbReference type="InterPro" id="IPR007965">
    <property type="entry name" value="GNAT_ATAT"/>
</dbReference>
<feature type="compositionally biased region" description="Low complexity" evidence="4">
    <location>
        <begin position="291"/>
        <end position="302"/>
    </location>
</feature>
<dbReference type="PROSITE" id="PS51730">
    <property type="entry name" value="GNAT_ATAT"/>
    <property type="match status" value="1"/>
</dbReference>
<organism evidence="6 7">
    <name type="scientific">Stylonychia lemnae</name>
    <name type="common">Ciliate</name>
    <dbReference type="NCBI Taxonomy" id="5949"/>
    <lineage>
        <taxon>Eukaryota</taxon>
        <taxon>Sar</taxon>
        <taxon>Alveolata</taxon>
        <taxon>Ciliophora</taxon>
        <taxon>Intramacronucleata</taxon>
        <taxon>Spirotrichea</taxon>
        <taxon>Stichotrichia</taxon>
        <taxon>Sporadotrichida</taxon>
        <taxon>Oxytrichidae</taxon>
        <taxon>Stylonychinae</taxon>
        <taxon>Stylonychia</taxon>
    </lineage>
</organism>
<dbReference type="Proteomes" id="UP000039865">
    <property type="component" value="Unassembled WGS sequence"/>
</dbReference>
<comment type="similarity">
    <text evidence="3">Belongs to the acetyltransferase ATAT1 family.</text>
</comment>
<dbReference type="InParanoid" id="A0A078AMG1"/>
<dbReference type="PANTHER" id="PTHR12327">
    <property type="entry name" value="ALPHA-TUBULIN N-ACETYLTRANSFERASE 1"/>
    <property type="match status" value="1"/>
</dbReference>
<feature type="compositionally biased region" description="Low complexity" evidence="4">
    <location>
        <begin position="311"/>
        <end position="324"/>
    </location>
</feature>
<dbReference type="Pfam" id="PF05301">
    <property type="entry name" value="Acetyltransf_16"/>
    <property type="match status" value="1"/>
</dbReference>
<keyword evidence="2 3" id="KW-0012">Acyltransferase</keyword>
<feature type="domain" description="N-acetyltransferase" evidence="5">
    <location>
        <begin position="1"/>
        <end position="151"/>
    </location>
</feature>
<dbReference type="OrthoDB" id="447510at2759"/>
<evidence type="ECO:0000256" key="2">
    <source>
        <dbReference type="ARBA" id="ARBA00023315"/>
    </source>
</evidence>
<dbReference type="GO" id="GO:0019799">
    <property type="term" value="F:tubulin N-acetyltransferase activity"/>
    <property type="evidence" value="ECO:0007669"/>
    <property type="project" value="UniProtKB-UniRule"/>
</dbReference>
<dbReference type="HAMAP" id="MF_03130">
    <property type="entry name" value="mec17"/>
    <property type="match status" value="1"/>
</dbReference>
<keyword evidence="1 3" id="KW-0808">Transferase</keyword>
<proteinExistence type="inferred from homology"/>
<feature type="site" description="Crucial for catalytic activity" evidence="3">
    <location>
        <position position="26"/>
    </location>
</feature>
<feature type="binding site" evidence="3">
    <location>
        <begin position="85"/>
        <end position="98"/>
    </location>
    <ligand>
        <name>acetyl-CoA</name>
        <dbReference type="ChEBI" id="CHEBI:57288"/>
    </ligand>
</feature>
<protein>
    <recommendedName>
        <fullName evidence="3">Alpha-tubulin N-acetyltransferase</fullName>
        <shortName evidence="3">Alpha-TAT</shortName>
        <shortName evidence="3">TAT</shortName>
        <ecNumber evidence="3">2.3.1.108</ecNumber>
    </recommendedName>
    <alternativeName>
        <fullName evidence="3">Acetyltransferase mec-17 homolog</fullName>
    </alternativeName>
</protein>
<dbReference type="PANTHER" id="PTHR12327:SF0">
    <property type="entry name" value="ALPHA-TUBULIN N-ACETYLTRANSFERASE 1"/>
    <property type="match status" value="1"/>
</dbReference>